<accession>A0A329M2D4</accession>
<evidence type="ECO:0000313" key="3">
    <source>
        <dbReference type="Proteomes" id="UP000250369"/>
    </source>
</evidence>
<name>A0A329M2D4_9BACL</name>
<keyword evidence="3" id="KW-1185">Reference proteome</keyword>
<dbReference type="SUPFAM" id="SSF109604">
    <property type="entry name" value="HD-domain/PDEase-like"/>
    <property type="match status" value="1"/>
</dbReference>
<dbReference type="InterPro" id="IPR050135">
    <property type="entry name" value="dGTPase-like"/>
</dbReference>
<dbReference type="SMART" id="SM00471">
    <property type="entry name" value="HDc"/>
    <property type="match status" value="1"/>
</dbReference>
<dbReference type="InterPro" id="IPR006674">
    <property type="entry name" value="HD_domain"/>
</dbReference>
<dbReference type="AlphaFoldDB" id="A0A329M2D4"/>
<organism evidence="2 3">
    <name type="scientific">Paenibacillus contaminans</name>
    <dbReference type="NCBI Taxonomy" id="450362"/>
    <lineage>
        <taxon>Bacteria</taxon>
        <taxon>Bacillati</taxon>
        <taxon>Bacillota</taxon>
        <taxon>Bacilli</taxon>
        <taxon>Bacillales</taxon>
        <taxon>Paenibacillaceae</taxon>
        <taxon>Paenibacillus</taxon>
    </lineage>
</organism>
<dbReference type="GO" id="GO:0006203">
    <property type="term" value="P:dGTP catabolic process"/>
    <property type="evidence" value="ECO:0007669"/>
    <property type="project" value="TreeGrafter"/>
</dbReference>
<dbReference type="EMBL" id="QMFB01000039">
    <property type="protein sequence ID" value="RAV11117.1"/>
    <property type="molecule type" value="Genomic_DNA"/>
</dbReference>
<dbReference type="GO" id="GO:0008832">
    <property type="term" value="F:dGTPase activity"/>
    <property type="evidence" value="ECO:0007669"/>
    <property type="project" value="TreeGrafter"/>
</dbReference>
<comment type="caution">
    <text evidence="2">The sequence shown here is derived from an EMBL/GenBank/DDBJ whole genome shotgun (WGS) entry which is preliminary data.</text>
</comment>
<dbReference type="Gene3D" id="1.10.3210.10">
    <property type="entry name" value="Hypothetical protein af1432"/>
    <property type="match status" value="1"/>
</dbReference>
<dbReference type="PANTHER" id="PTHR11373:SF4">
    <property type="entry name" value="DEOXYNUCLEOSIDE TRIPHOSPHATE TRIPHOSPHOHYDROLASE SAMHD1"/>
    <property type="match status" value="1"/>
</dbReference>
<sequence length="379" mass="44036">MILDPVHENIIITDNVINDLIQASAFQRLKGLKQQGNTYFLLSNTTHNRYSHSLGVYENMRKMINQLTKNDMLFTDNEIEIALISALMHDIGHGPYSHCFEHITDIHHEKWTVRIIRENAEISSILSGSTGLLEAVIAVIERTGEYPLIEELLFSQIGADKLDYHLRDLYFSEISQEPYSLEGLIGGLHFHSGKLVLDSNAIQEVEKFILIKRKLFEQGFNHPDVIGKDVLLKLLFRRAKYLFEHKELDKFPAILTSLFVGEYWTLDNYLQLNDQVIFNIVQDWSENRDLVMSELSNKYISSIEASIKWIELNDDLVEHIKLTDPYTSQLFTQDEKYVCYRAGIYVLDKSGRLVDICEKSQTIKQHSTYKPKKYFYYLG</sequence>
<protein>
    <recommendedName>
        <fullName evidence="1">HD/PDEase domain-containing protein</fullName>
    </recommendedName>
</protein>
<dbReference type="Proteomes" id="UP000250369">
    <property type="component" value="Unassembled WGS sequence"/>
</dbReference>
<dbReference type="InterPro" id="IPR003607">
    <property type="entry name" value="HD/PDEase_dom"/>
</dbReference>
<dbReference type="Pfam" id="PF01966">
    <property type="entry name" value="HD"/>
    <property type="match status" value="1"/>
</dbReference>
<feature type="domain" description="HD/PDEase" evidence="1">
    <location>
        <begin position="45"/>
        <end position="174"/>
    </location>
</feature>
<evidence type="ECO:0000259" key="1">
    <source>
        <dbReference type="SMART" id="SM00471"/>
    </source>
</evidence>
<gene>
    <name evidence="2" type="ORF">DQG23_36735</name>
</gene>
<proteinExistence type="predicted"/>
<evidence type="ECO:0000313" key="2">
    <source>
        <dbReference type="EMBL" id="RAV11117.1"/>
    </source>
</evidence>
<reference evidence="2 3" key="1">
    <citation type="journal article" date="2009" name="Int. J. Syst. Evol. Microbiol.">
        <title>Paenibacillus contaminans sp. nov., isolated from a contaminated laboratory plate.</title>
        <authorList>
            <person name="Chou J.H."/>
            <person name="Lee J.H."/>
            <person name="Lin M.C."/>
            <person name="Chang P.S."/>
            <person name="Arun A.B."/>
            <person name="Young C.C."/>
            <person name="Chen W.M."/>
        </authorList>
    </citation>
    <scope>NUCLEOTIDE SEQUENCE [LARGE SCALE GENOMIC DNA]</scope>
    <source>
        <strain evidence="2 3">CKOBP-6</strain>
    </source>
</reference>
<dbReference type="CDD" id="cd00077">
    <property type="entry name" value="HDc"/>
    <property type="match status" value="1"/>
</dbReference>
<dbReference type="PANTHER" id="PTHR11373">
    <property type="entry name" value="DEOXYNUCLEOSIDE TRIPHOSPHATE TRIPHOSPHOHYDROLASE"/>
    <property type="match status" value="1"/>
</dbReference>